<feature type="compositionally biased region" description="Polar residues" evidence="1">
    <location>
        <begin position="32"/>
        <end position="46"/>
    </location>
</feature>
<reference evidence="2 3" key="1">
    <citation type="submission" date="2020-04" db="EMBL/GenBank/DDBJ databases">
        <title>Plant Genome Project.</title>
        <authorList>
            <person name="Zhang R.-G."/>
        </authorList>
    </citation>
    <scope>NUCLEOTIDE SEQUENCE [LARGE SCALE GENOMIC DNA]</scope>
    <source>
        <strain evidence="2">YNK0</strain>
        <tissue evidence="2">Leaf</tissue>
    </source>
</reference>
<evidence type="ECO:0000313" key="2">
    <source>
        <dbReference type="EMBL" id="KAF8403158.1"/>
    </source>
</evidence>
<sequence length="98" mass="10758">MGALASDFKQLKIIPRITDVFEISHKIWGEDSVQQRNSNSSAKDPSTTVKKKDKLKTLPGTSVVGNGEELVVPKKVSVEEKSKILAVLRNGEEILVVE</sequence>
<feature type="region of interest" description="Disordered" evidence="1">
    <location>
        <begin position="32"/>
        <end position="55"/>
    </location>
</feature>
<evidence type="ECO:0000313" key="3">
    <source>
        <dbReference type="Proteomes" id="UP000655225"/>
    </source>
</evidence>
<gene>
    <name evidence="2" type="ORF">HHK36_011255</name>
</gene>
<proteinExistence type="predicted"/>
<accession>A0A835DFZ9</accession>
<comment type="caution">
    <text evidence="2">The sequence shown here is derived from an EMBL/GenBank/DDBJ whole genome shotgun (WGS) entry which is preliminary data.</text>
</comment>
<keyword evidence="3" id="KW-1185">Reference proteome</keyword>
<dbReference type="AlphaFoldDB" id="A0A835DFZ9"/>
<dbReference type="EMBL" id="JABCRI010000007">
    <property type="protein sequence ID" value="KAF8403158.1"/>
    <property type="molecule type" value="Genomic_DNA"/>
</dbReference>
<name>A0A835DFZ9_TETSI</name>
<organism evidence="2 3">
    <name type="scientific">Tetracentron sinense</name>
    <name type="common">Spur-leaf</name>
    <dbReference type="NCBI Taxonomy" id="13715"/>
    <lineage>
        <taxon>Eukaryota</taxon>
        <taxon>Viridiplantae</taxon>
        <taxon>Streptophyta</taxon>
        <taxon>Embryophyta</taxon>
        <taxon>Tracheophyta</taxon>
        <taxon>Spermatophyta</taxon>
        <taxon>Magnoliopsida</taxon>
        <taxon>Trochodendrales</taxon>
        <taxon>Trochodendraceae</taxon>
        <taxon>Tetracentron</taxon>
    </lineage>
</organism>
<evidence type="ECO:0000256" key="1">
    <source>
        <dbReference type="SAM" id="MobiDB-lite"/>
    </source>
</evidence>
<protein>
    <submittedName>
        <fullName evidence="2">Uncharacterized protein</fullName>
    </submittedName>
</protein>
<dbReference type="Proteomes" id="UP000655225">
    <property type="component" value="Unassembled WGS sequence"/>
</dbReference>